<gene>
    <name evidence="2" type="ORF">PCON_13126</name>
</gene>
<proteinExistence type="predicted"/>
<dbReference type="eggNOG" id="ENOG502QWJN">
    <property type="taxonomic scope" value="Eukaryota"/>
</dbReference>
<dbReference type="EMBL" id="HF935853">
    <property type="protein sequence ID" value="CCX13533.1"/>
    <property type="molecule type" value="Genomic_DNA"/>
</dbReference>
<dbReference type="Proteomes" id="UP000018144">
    <property type="component" value="Unassembled WGS sequence"/>
</dbReference>
<dbReference type="PANTHER" id="PTHR28020">
    <property type="entry name" value="YAP1-BINDING PROTEIN 1-RELATED"/>
    <property type="match status" value="1"/>
</dbReference>
<dbReference type="GO" id="GO:0005737">
    <property type="term" value="C:cytoplasm"/>
    <property type="evidence" value="ECO:0007669"/>
    <property type="project" value="TreeGrafter"/>
</dbReference>
<evidence type="ECO:0000256" key="1">
    <source>
        <dbReference type="SAM" id="MobiDB-lite"/>
    </source>
</evidence>
<protein>
    <submittedName>
        <fullName evidence="2">Similar to UPF0649 protein C1442.02 acc. no. Q76PC4</fullName>
    </submittedName>
</protein>
<name>U4L8Z8_PYROM</name>
<dbReference type="InterPro" id="IPR040347">
    <property type="entry name" value="YBP1/2"/>
</dbReference>
<reference evidence="2 3" key="1">
    <citation type="journal article" date="2013" name="PLoS Genet.">
        <title>The genome and development-dependent transcriptomes of Pyronema confluens: a window into fungal evolution.</title>
        <authorList>
            <person name="Traeger S."/>
            <person name="Altegoer F."/>
            <person name="Freitag M."/>
            <person name="Gabaldon T."/>
            <person name="Kempken F."/>
            <person name="Kumar A."/>
            <person name="Marcet-Houben M."/>
            <person name="Poggeler S."/>
            <person name="Stajich J.E."/>
            <person name="Nowrousian M."/>
        </authorList>
    </citation>
    <scope>NUCLEOTIDE SEQUENCE [LARGE SCALE GENOMIC DNA]</scope>
    <source>
        <strain evidence="3">CBS 100304</strain>
        <tissue evidence="2">Vegetative mycelium</tissue>
    </source>
</reference>
<feature type="region of interest" description="Disordered" evidence="1">
    <location>
        <begin position="123"/>
        <end position="156"/>
    </location>
</feature>
<dbReference type="PANTHER" id="PTHR28020:SF1">
    <property type="entry name" value="YAP1-BINDING PROTEIN 1-RELATED"/>
    <property type="match status" value="1"/>
</dbReference>
<organism evidence="2 3">
    <name type="scientific">Pyronema omphalodes (strain CBS 100304)</name>
    <name type="common">Pyronema confluens</name>
    <dbReference type="NCBI Taxonomy" id="1076935"/>
    <lineage>
        <taxon>Eukaryota</taxon>
        <taxon>Fungi</taxon>
        <taxon>Dikarya</taxon>
        <taxon>Ascomycota</taxon>
        <taxon>Pezizomycotina</taxon>
        <taxon>Pezizomycetes</taxon>
        <taxon>Pezizales</taxon>
        <taxon>Pyronemataceae</taxon>
        <taxon>Pyronema</taxon>
    </lineage>
</organism>
<dbReference type="GO" id="GO:0034599">
    <property type="term" value="P:cellular response to oxidative stress"/>
    <property type="evidence" value="ECO:0007669"/>
    <property type="project" value="InterPro"/>
</dbReference>
<dbReference type="OrthoDB" id="5396786at2759"/>
<sequence length="692" mass="76850">MSNEAVTLEKAIASITQAADELKPEEFIDYSVILDVHINWSLEEFTPEDQYEFLEALKGVLESHDELTESIAWDLVVVLLPYLESTLPKTAEIAESLIDLAARTGNPREVYIKVLQGLTSLSWSPSSPYDEDEDDEDEAEYSGDEDEIPKKHTENKDPAIFARHSLRKFNNLLKALSTVHPRISAKFPSKFLSTELSTILTSFTKATQSLDCDGVTEIVERLVAFLKVVRPELEQARRPSSFARPPLPPRTSTGASIAQAPEEEDPEDRLQSRLMVSFLSHILSGYLLRTQKPQLASKIQHEGHVHPIIRSMEEVEGRGLEVGWAGKYDEMVLRPNKSKVPGGKTLIDQERDHRAANTSIKAAVDEISFICGRLGVTTEELMTVCQAGPDLDHDSDDDGAEIPAPKAAEDIPLSKEGALLLLANRLSVGISEIPDFQIYPEHSSIAENFMIYGPGQTQPAIIDAILFLGALALHSNGLGDTPDSAEKFFIYLQIFSVISTNSSSAQCRFLANSHVARCLRAHPNEAIRLAYVRDTLEHCPFESVKAAVIGVLKDEIIHATTPVQKPELSVPSTPNSIFGTSLCMTEIFDSLFPDLEKVFENDQAAWEKFKEIHPRFAATVNFYLLLLMNKGLGLKMGVDKAFREKVEKRFLEPVKKRVELFRVAEQKEGSSGNVAVVEMTLERVKEAAGDEE</sequence>
<dbReference type="InterPro" id="IPR013877">
    <property type="entry name" value="YAP-bd/ALF4/Glomulin"/>
</dbReference>
<dbReference type="STRING" id="1076935.U4L8Z8"/>
<feature type="region of interest" description="Disordered" evidence="1">
    <location>
        <begin position="237"/>
        <end position="269"/>
    </location>
</feature>
<feature type="compositionally biased region" description="Acidic residues" evidence="1">
    <location>
        <begin position="129"/>
        <end position="147"/>
    </location>
</feature>
<dbReference type="OMA" id="MQLQPED"/>
<keyword evidence="3" id="KW-1185">Reference proteome</keyword>
<evidence type="ECO:0000313" key="2">
    <source>
        <dbReference type="EMBL" id="CCX13533.1"/>
    </source>
</evidence>
<dbReference type="Pfam" id="PF08568">
    <property type="entry name" value="Kinetochor_Ybp2"/>
    <property type="match status" value="1"/>
</dbReference>
<dbReference type="AlphaFoldDB" id="U4L8Z8"/>
<evidence type="ECO:0000313" key="3">
    <source>
        <dbReference type="Proteomes" id="UP000018144"/>
    </source>
</evidence>
<accession>U4L8Z8</accession>